<dbReference type="AlphaFoldDB" id="A0A1X7GTG0"/>
<evidence type="ECO:0000259" key="2">
    <source>
        <dbReference type="SMART" id="SM00382"/>
    </source>
</evidence>
<reference evidence="3 4" key="1">
    <citation type="submission" date="2017-04" db="EMBL/GenBank/DDBJ databases">
        <authorList>
            <person name="Afonso C.L."/>
            <person name="Miller P.J."/>
            <person name="Scott M.A."/>
            <person name="Spackman E."/>
            <person name="Goraichik I."/>
            <person name="Dimitrov K.M."/>
            <person name="Suarez D.L."/>
            <person name="Swayne D.E."/>
        </authorList>
    </citation>
    <scope>NUCLEOTIDE SEQUENCE [LARGE SCALE GENOMIC DNA]</scope>
    <source>
        <strain evidence="3 4">A2P</strain>
    </source>
</reference>
<name>A0A1X7GTG0_9PROT</name>
<dbReference type="EMBL" id="FXAK01000007">
    <property type="protein sequence ID" value="SMF74494.1"/>
    <property type="molecule type" value="Genomic_DNA"/>
</dbReference>
<protein>
    <submittedName>
        <fullName evidence="3">Cdc6-related protein, AAA superfamily ATPase</fullName>
    </submittedName>
</protein>
<feature type="compositionally biased region" description="Gly residues" evidence="1">
    <location>
        <begin position="24"/>
        <end position="59"/>
    </location>
</feature>
<dbReference type="SUPFAM" id="SSF52540">
    <property type="entry name" value="P-loop containing nucleoside triphosphate hydrolases"/>
    <property type="match status" value="1"/>
</dbReference>
<accession>A0A1X7GTG0</accession>
<evidence type="ECO:0000256" key="1">
    <source>
        <dbReference type="SAM" id="MobiDB-lite"/>
    </source>
</evidence>
<dbReference type="InterPro" id="IPR049945">
    <property type="entry name" value="AAA_22"/>
</dbReference>
<dbReference type="GO" id="GO:0016887">
    <property type="term" value="F:ATP hydrolysis activity"/>
    <property type="evidence" value="ECO:0007669"/>
    <property type="project" value="InterPro"/>
</dbReference>
<dbReference type="RefSeq" id="WP_280174792.1">
    <property type="nucleotide sequence ID" value="NZ_FXAK01000007.1"/>
</dbReference>
<evidence type="ECO:0000313" key="4">
    <source>
        <dbReference type="Proteomes" id="UP000192936"/>
    </source>
</evidence>
<evidence type="ECO:0000313" key="3">
    <source>
        <dbReference type="EMBL" id="SMF74494.1"/>
    </source>
</evidence>
<dbReference type="InterPro" id="IPR027417">
    <property type="entry name" value="P-loop_NTPase"/>
</dbReference>
<feature type="region of interest" description="Disordered" evidence="1">
    <location>
        <begin position="21"/>
        <end position="72"/>
    </location>
</feature>
<dbReference type="Proteomes" id="UP000192936">
    <property type="component" value="Unassembled WGS sequence"/>
</dbReference>
<gene>
    <name evidence="3" type="ORF">SAMN02982917_4362</name>
</gene>
<organism evidence="3 4">
    <name type="scientific">Azospirillum oryzae</name>
    <dbReference type="NCBI Taxonomy" id="286727"/>
    <lineage>
        <taxon>Bacteria</taxon>
        <taxon>Pseudomonadati</taxon>
        <taxon>Pseudomonadota</taxon>
        <taxon>Alphaproteobacteria</taxon>
        <taxon>Rhodospirillales</taxon>
        <taxon>Azospirillaceae</taxon>
        <taxon>Azospirillum</taxon>
    </lineage>
</organism>
<dbReference type="PANTHER" id="PTHR34301">
    <property type="entry name" value="DNA-BINDING PROTEIN-RELATED"/>
    <property type="match status" value="1"/>
</dbReference>
<dbReference type="SMART" id="SM00382">
    <property type="entry name" value="AAA"/>
    <property type="match status" value="1"/>
</dbReference>
<dbReference type="STRING" id="286727.SAMN02982917_4362"/>
<dbReference type="Gene3D" id="3.40.50.300">
    <property type="entry name" value="P-loop containing nucleotide triphosphate hydrolases"/>
    <property type="match status" value="1"/>
</dbReference>
<dbReference type="PANTHER" id="PTHR34301:SF8">
    <property type="entry name" value="ATPASE DOMAIN-CONTAINING PROTEIN"/>
    <property type="match status" value="1"/>
</dbReference>
<proteinExistence type="predicted"/>
<feature type="domain" description="AAA+ ATPase" evidence="2">
    <location>
        <begin position="211"/>
        <end position="380"/>
    </location>
</feature>
<sequence length="557" mass="59324">MRNFFRKRRSAAVADERLPAAGAAGLGSPGITGGGLGSGPLTGGPGMAGGMNGPGGGGFSNAPGRPGGLHLRPVDANAGGNAVGGPIGSPVGGRAGFEAMRGPAAPRLPDVIDNEATGDRRGHMFPQPGGDDAGGEHDLPRFTMSVNGGYRGGFGANGGANAPAMLKGLTPELNGLLREAFTPTRPKQQLNGLFIGRNDTLRRIISAIEEERAHVILYGDRGRGKTSVANAIEKIAGQAGYLSLKLTCSGELSFEDIFRHFLKKIPSTYYRSALDNPFAARRNFASFNELLPEGTFSVTELNEVLSGIHATHVLLILDEYDRVTDEDFRNKLAELFKNLTDSSIPVTLLVVGVAENLDQLLGKHPSIQRSLVPVHLPLMTDQEIGRLIQAGAQNAGIEFAPDVVRRIAEFVRGLPYYAQLLGLHAARSAVSRGSKLVERPDLGYAVARCLQEAERGIVESYARALAADRRAELEDALLAAALCPADAYGVFDPNDLAGDSGELPSAATLDLLKRLTREDHGGILAPVVEPGLERYRFRNQMMRQYVLMRQASERGQI</sequence>
<dbReference type="InterPro" id="IPR003593">
    <property type="entry name" value="AAA+_ATPase"/>
</dbReference>
<dbReference type="Pfam" id="PF13401">
    <property type="entry name" value="AAA_22"/>
    <property type="match status" value="1"/>
</dbReference>